<proteinExistence type="predicted"/>
<accession>A0AAU8K6N0</accession>
<feature type="region of interest" description="Disordered" evidence="1">
    <location>
        <begin position="35"/>
        <end position="54"/>
    </location>
</feature>
<feature type="region of interest" description="Disordered" evidence="1">
    <location>
        <begin position="1"/>
        <end position="20"/>
    </location>
</feature>
<dbReference type="EMBL" id="CP159872">
    <property type="protein sequence ID" value="XCM82994.1"/>
    <property type="molecule type" value="Genomic_DNA"/>
</dbReference>
<protein>
    <submittedName>
        <fullName evidence="2">Uncharacterized protein</fullName>
    </submittedName>
</protein>
<dbReference type="KEGG" id="kcm:ABWK59_30775"/>
<evidence type="ECO:0000313" key="2">
    <source>
        <dbReference type="EMBL" id="XCM82994.1"/>
    </source>
</evidence>
<name>A0AAU8K6N0_9ACTN</name>
<gene>
    <name evidence="2" type="ORF">ABWK59_30775</name>
</gene>
<organism evidence="2">
    <name type="scientific">Kitasatospora camelliae</name>
    <dbReference type="NCBI Taxonomy" id="3156397"/>
    <lineage>
        <taxon>Bacteria</taxon>
        <taxon>Bacillati</taxon>
        <taxon>Actinomycetota</taxon>
        <taxon>Actinomycetes</taxon>
        <taxon>Kitasatosporales</taxon>
        <taxon>Streptomycetaceae</taxon>
        <taxon>Kitasatospora</taxon>
    </lineage>
</organism>
<dbReference type="AlphaFoldDB" id="A0AAU8K6N0"/>
<evidence type="ECO:0000256" key="1">
    <source>
        <dbReference type="SAM" id="MobiDB-lite"/>
    </source>
</evidence>
<reference evidence="2" key="1">
    <citation type="submission" date="2024-06" db="EMBL/GenBank/DDBJ databases">
        <title>The genome sequences of Kitasatospora sp. strain HUAS MG31.</title>
        <authorList>
            <person name="Mo P."/>
        </authorList>
    </citation>
    <scope>NUCLEOTIDE SEQUENCE</scope>
    <source>
        <strain evidence="2">HUAS MG31</strain>
    </source>
</reference>
<dbReference type="RefSeq" id="WP_354643929.1">
    <property type="nucleotide sequence ID" value="NZ_CP159872.1"/>
</dbReference>
<sequence>MTDQPRRPVCGNDPTAQFTDGDRSAVAEFRAYLARRKQQATEHPGARDAGPPHDGALCLPEGVGGWLCRYPLGDGHRVHTPYVEGEYLR</sequence>